<dbReference type="AlphaFoldDB" id="A0A2N3NC06"/>
<protein>
    <recommendedName>
        <fullName evidence="1">AB hydrolase-1 domain-containing protein</fullName>
    </recommendedName>
</protein>
<dbReference type="PANTHER" id="PTHR43433:SF5">
    <property type="entry name" value="AB HYDROLASE-1 DOMAIN-CONTAINING PROTEIN"/>
    <property type="match status" value="1"/>
</dbReference>
<evidence type="ECO:0000313" key="2">
    <source>
        <dbReference type="EMBL" id="PKS09927.1"/>
    </source>
</evidence>
<proteinExistence type="predicted"/>
<evidence type="ECO:0000313" key="3">
    <source>
        <dbReference type="Proteomes" id="UP000233524"/>
    </source>
</evidence>
<organism evidence="2 3">
    <name type="scientific">Lomentospora prolificans</name>
    <dbReference type="NCBI Taxonomy" id="41688"/>
    <lineage>
        <taxon>Eukaryota</taxon>
        <taxon>Fungi</taxon>
        <taxon>Dikarya</taxon>
        <taxon>Ascomycota</taxon>
        <taxon>Pezizomycotina</taxon>
        <taxon>Sordariomycetes</taxon>
        <taxon>Hypocreomycetidae</taxon>
        <taxon>Microascales</taxon>
        <taxon>Microascaceae</taxon>
        <taxon>Lomentospora</taxon>
    </lineage>
</organism>
<dbReference type="OrthoDB" id="19657at2759"/>
<dbReference type="VEuPathDB" id="FungiDB:jhhlp_004550"/>
<accession>A0A2N3NC06</accession>
<dbReference type="EMBL" id="NLAX01000010">
    <property type="protein sequence ID" value="PKS09927.1"/>
    <property type="molecule type" value="Genomic_DNA"/>
</dbReference>
<feature type="domain" description="AB hydrolase-1" evidence="1">
    <location>
        <begin position="62"/>
        <end position="188"/>
    </location>
</feature>
<dbReference type="Gene3D" id="3.40.50.1820">
    <property type="entry name" value="alpha/beta hydrolase"/>
    <property type="match status" value="1"/>
</dbReference>
<dbReference type="Proteomes" id="UP000233524">
    <property type="component" value="Unassembled WGS sequence"/>
</dbReference>
<dbReference type="InterPro" id="IPR000073">
    <property type="entry name" value="AB_hydrolase_1"/>
</dbReference>
<dbReference type="SUPFAM" id="SSF53474">
    <property type="entry name" value="alpha/beta-Hydrolases"/>
    <property type="match status" value="1"/>
</dbReference>
<dbReference type="PANTHER" id="PTHR43433">
    <property type="entry name" value="HYDROLASE, ALPHA/BETA FOLD FAMILY PROTEIN"/>
    <property type="match status" value="1"/>
</dbReference>
<comment type="caution">
    <text evidence="2">The sequence shown here is derived from an EMBL/GenBank/DDBJ whole genome shotgun (WGS) entry which is preliminary data.</text>
</comment>
<sequence>MASPVPNPFPSIADTLQHPAYPGTVWKLEPHSKGRCPVGKTRGGPFHISYEVHGNGPIRIAFVMGLAGVKAAWQRQTNHFGHEKDQYSVLILDNRGIGESDKPWRRYTTSAMALDYIDVLEHLGWIDRSDPSPKRSLHLVGISLGGMISQEIAYRIPKHLASLTLLCTAAAVENTKGWYETMRGTSNIFMPKTMDEQILTTARQLFPEEWLRSPDEAIMPSPKRTPRCGPAPGSPDGEYLPFNSNYQRFQAQELVKKLNPSAYTMWGVTLQLSAAALHRKSQTQLTEMADKIGRERITIMHGSADDMIDVVLGKKLINMVNPGKAHIVEGMGHAPIVDRAPWVNELLENHIADCEKIKDQHE</sequence>
<dbReference type="PRINTS" id="PR00111">
    <property type="entry name" value="ABHYDROLASE"/>
</dbReference>
<gene>
    <name evidence="2" type="ORF">jhhlp_004550</name>
</gene>
<reference evidence="2 3" key="1">
    <citation type="journal article" date="2017" name="G3 (Bethesda)">
        <title>First Draft Genome Sequence of the Pathogenic Fungus Lomentospora prolificans (Formerly Scedosporium prolificans).</title>
        <authorList>
            <person name="Luo R."/>
            <person name="Zimin A."/>
            <person name="Workman R."/>
            <person name="Fan Y."/>
            <person name="Pertea G."/>
            <person name="Grossman N."/>
            <person name="Wear M.P."/>
            <person name="Jia B."/>
            <person name="Miller H."/>
            <person name="Casadevall A."/>
            <person name="Timp W."/>
            <person name="Zhang S.X."/>
            <person name="Salzberg S.L."/>
        </authorList>
    </citation>
    <scope>NUCLEOTIDE SEQUENCE [LARGE SCALE GENOMIC DNA]</scope>
    <source>
        <strain evidence="2 3">JHH-5317</strain>
    </source>
</reference>
<dbReference type="InterPro" id="IPR050471">
    <property type="entry name" value="AB_hydrolase"/>
</dbReference>
<keyword evidence="3" id="KW-1185">Reference proteome</keyword>
<evidence type="ECO:0000259" key="1">
    <source>
        <dbReference type="Pfam" id="PF00561"/>
    </source>
</evidence>
<name>A0A2N3NC06_9PEZI</name>
<dbReference type="InterPro" id="IPR029058">
    <property type="entry name" value="AB_hydrolase_fold"/>
</dbReference>
<dbReference type="Pfam" id="PF00561">
    <property type="entry name" value="Abhydrolase_1"/>
    <property type="match status" value="1"/>
</dbReference>
<dbReference type="STRING" id="41688.A0A2N3NC06"/>
<dbReference type="InParanoid" id="A0A2N3NC06"/>